<gene>
    <name evidence="4" type="ORF">CORT_0B09400</name>
</gene>
<feature type="compositionally biased region" description="Basic and acidic residues" evidence="2">
    <location>
        <begin position="132"/>
        <end position="149"/>
    </location>
</feature>
<dbReference type="InterPro" id="IPR013783">
    <property type="entry name" value="Ig-like_fold"/>
</dbReference>
<dbReference type="Proteomes" id="UP000005018">
    <property type="component" value="Chromosome 2"/>
</dbReference>
<protein>
    <recommendedName>
        <fullName evidence="3">AMP-activated protein kinase glycogen-binding domain-containing protein</fullName>
    </recommendedName>
</protein>
<dbReference type="EMBL" id="HE681720">
    <property type="protein sequence ID" value="CCG22644.1"/>
    <property type="molecule type" value="Genomic_DNA"/>
</dbReference>
<dbReference type="GO" id="GO:0005634">
    <property type="term" value="C:nucleus"/>
    <property type="evidence" value="ECO:0007669"/>
    <property type="project" value="TreeGrafter"/>
</dbReference>
<feature type="compositionally biased region" description="Basic and acidic residues" evidence="2">
    <location>
        <begin position="167"/>
        <end position="187"/>
    </location>
</feature>
<dbReference type="Gene3D" id="2.60.40.10">
    <property type="entry name" value="Immunoglobulins"/>
    <property type="match status" value="1"/>
</dbReference>
<dbReference type="PANTHER" id="PTHR10343">
    <property type="entry name" value="5'-AMP-ACTIVATED PROTEIN KINASE , BETA SUBUNIT"/>
    <property type="match status" value="1"/>
</dbReference>
<evidence type="ECO:0000313" key="4">
    <source>
        <dbReference type="EMBL" id="CCG22644.1"/>
    </source>
</evidence>
<evidence type="ECO:0000259" key="3">
    <source>
        <dbReference type="Pfam" id="PF16561"/>
    </source>
</evidence>
<dbReference type="eggNOG" id="KOG1616">
    <property type="taxonomic scope" value="Eukaryota"/>
</dbReference>
<dbReference type="GO" id="GO:0019901">
    <property type="term" value="F:protein kinase binding"/>
    <property type="evidence" value="ECO:0007669"/>
    <property type="project" value="TreeGrafter"/>
</dbReference>
<dbReference type="GO" id="GO:0007165">
    <property type="term" value="P:signal transduction"/>
    <property type="evidence" value="ECO:0007669"/>
    <property type="project" value="TreeGrafter"/>
</dbReference>
<feature type="domain" description="AMP-activated protein kinase glycogen-binding" evidence="3">
    <location>
        <begin position="5"/>
        <end position="80"/>
    </location>
</feature>
<dbReference type="GO" id="GO:0005737">
    <property type="term" value="C:cytoplasm"/>
    <property type="evidence" value="ECO:0007669"/>
    <property type="project" value="TreeGrafter"/>
</dbReference>
<evidence type="ECO:0000313" key="5">
    <source>
        <dbReference type="Proteomes" id="UP000005018"/>
    </source>
</evidence>
<organism evidence="4 5">
    <name type="scientific">Candida orthopsilosis (strain 90-125)</name>
    <name type="common">Yeast</name>
    <dbReference type="NCBI Taxonomy" id="1136231"/>
    <lineage>
        <taxon>Eukaryota</taxon>
        <taxon>Fungi</taxon>
        <taxon>Dikarya</taxon>
        <taxon>Ascomycota</taxon>
        <taxon>Saccharomycotina</taxon>
        <taxon>Pichiomycetes</taxon>
        <taxon>Debaryomycetaceae</taxon>
        <taxon>Candida/Lodderomyces clade</taxon>
        <taxon>Candida</taxon>
    </lineage>
</organism>
<evidence type="ECO:0000256" key="1">
    <source>
        <dbReference type="ARBA" id="ARBA00010926"/>
    </source>
</evidence>
<dbReference type="SUPFAM" id="SSF81296">
    <property type="entry name" value="E set domains"/>
    <property type="match status" value="1"/>
</dbReference>
<accession>H8X0D2</accession>
<dbReference type="Pfam" id="PF16561">
    <property type="entry name" value="AMPK1_CBM"/>
    <property type="match status" value="1"/>
</dbReference>
<feature type="compositionally biased region" description="Low complexity" evidence="2">
    <location>
        <begin position="250"/>
        <end position="263"/>
    </location>
</feature>
<name>H8X0D2_CANO9</name>
<comment type="similarity">
    <text evidence="1">Belongs to the 5'-AMP-activated protein kinase beta subunit family.</text>
</comment>
<evidence type="ECO:0000256" key="2">
    <source>
        <dbReference type="SAM" id="MobiDB-lite"/>
    </source>
</evidence>
<dbReference type="PANTHER" id="PTHR10343:SF84">
    <property type="entry name" value="5'-AMP-ACTIVATED PROTEIN KINASE SUBUNIT BETA-1"/>
    <property type="match status" value="1"/>
</dbReference>
<dbReference type="AlphaFoldDB" id="H8X0D2"/>
<dbReference type="GO" id="GO:0031588">
    <property type="term" value="C:nucleotide-activated protein kinase complex"/>
    <property type="evidence" value="ECO:0007669"/>
    <property type="project" value="TreeGrafter"/>
</dbReference>
<sequence>MYQYVIEAPDNVKSVQITGTFDNWSKSLPEITTPPFEQTITLPEKQDIIFKFIIDGNWTTLDSYPIVTDEHGNANNVIHAEHLILVEEEKEEEPERDDSLKLDDEGSAVVQVDEPVVLAVTDGDEVVNNVEGKYHEEKEFKEQAVDESKQTGINAEQIPTESLQEDEGIKEYVAPEKSKQVPVHDQKATGIDPTSSSSSFAAVSSPPTSSDFEHIDGSPSSEEPTPHKAVEESEDHTGTPVTESSAKFPTATANAATATATAHAAKKPEKPTLLAHPSESTLRAPTSSGSQTPVIGSSSSSTTTPNQHDSIQHALRIPGSFDNRPSVERQGSGTKRESLISKFKNLFK</sequence>
<proteinExistence type="inferred from homology"/>
<keyword evidence="5" id="KW-1185">Reference proteome</keyword>
<feature type="region of interest" description="Disordered" evidence="2">
    <location>
        <begin position="132"/>
        <end position="348"/>
    </location>
</feature>
<dbReference type="InterPro" id="IPR032640">
    <property type="entry name" value="AMPK1_CBM"/>
</dbReference>
<dbReference type="InterPro" id="IPR014756">
    <property type="entry name" value="Ig_E-set"/>
</dbReference>
<feature type="compositionally biased region" description="Polar residues" evidence="2">
    <location>
        <begin position="150"/>
        <end position="162"/>
    </location>
</feature>
<dbReference type="OrthoDB" id="5873279at2759"/>
<dbReference type="RefSeq" id="XP_003868079.1">
    <property type="nucleotide sequence ID" value="XM_003868031.1"/>
</dbReference>
<feature type="compositionally biased region" description="Polar residues" evidence="2">
    <location>
        <begin position="278"/>
        <end position="309"/>
    </location>
</feature>
<dbReference type="GeneID" id="14539039"/>
<dbReference type="HOGENOM" id="CLU_708071_0_0_1"/>
<feature type="compositionally biased region" description="Low complexity" evidence="2">
    <location>
        <begin position="193"/>
        <end position="210"/>
    </location>
</feature>
<reference evidence="4 5" key="1">
    <citation type="journal article" date="2012" name="PLoS ONE">
        <title>Sequence and analysis of the genome of the pathogenic yeast Candida orthopsilosis.</title>
        <authorList>
            <person name="Riccombeni A."/>
            <person name="Vidanes G."/>
            <person name="Proux-Wera E."/>
            <person name="Wolfe K.H."/>
            <person name="Butler G."/>
        </authorList>
    </citation>
    <scope>NUCLEOTIDE SEQUENCE [LARGE SCALE GENOMIC DNA]</scope>
    <source>
        <strain evidence="4 5">Co 90-125</strain>
    </source>
</reference>
<dbReference type="InterPro" id="IPR050827">
    <property type="entry name" value="CRP1_MDG1_kinase"/>
</dbReference>
<dbReference type="CDD" id="cd02859">
    <property type="entry name" value="E_set_AMPKbeta_like_N"/>
    <property type="match status" value="1"/>
</dbReference>
<feature type="compositionally biased region" description="Basic and acidic residues" evidence="2">
    <location>
        <begin position="224"/>
        <end position="237"/>
    </location>
</feature>
<dbReference type="KEGG" id="cot:CORT_0B09400"/>